<feature type="compositionally biased region" description="Low complexity" evidence="1">
    <location>
        <begin position="99"/>
        <end position="128"/>
    </location>
</feature>
<dbReference type="RefSeq" id="XP_018025612.1">
    <property type="nucleotide sequence ID" value="XM_018170123.2"/>
</dbReference>
<feature type="region of interest" description="Disordered" evidence="1">
    <location>
        <begin position="46"/>
        <end position="65"/>
    </location>
</feature>
<evidence type="ECO:0000256" key="2">
    <source>
        <dbReference type="SAM" id="SignalP"/>
    </source>
</evidence>
<feature type="chain" id="PRO_5034735837" evidence="2">
    <location>
        <begin position="25"/>
        <end position="233"/>
    </location>
</feature>
<protein>
    <submittedName>
        <fullName evidence="4">Splicing factor 1</fullName>
    </submittedName>
</protein>
<reference evidence="4" key="1">
    <citation type="submission" date="2025-08" db="UniProtKB">
        <authorList>
            <consortium name="RefSeq"/>
        </authorList>
    </citation>
    <scope>IDENTIFICATION</scope>
    <source>
        <tissue evidence="4">Whole organism</tissue>
    </source>
</reference>
<dbReference type="KEGG" id="hazt:108681130"/>
<dbReference type="AlphaFoldDB" id="A0A8B7PJF8"/>
<dbReference type="GeneID" id="108681130"/>
<sequence length="233" mass="25480">MNLHCWLVVCGLMITADSPTRVSGRAFFAINLDLTKGGIIGGLHRAFFGEPPTPPPPTTTPPPPPLPALPPPGWFQWLALAAQNPYYLNNIQYTTTQAPTTITQPPTTTTQPTTTTTQSTTTTQRPTMTQPPPSPYLMAGGPLDGKPELWNQWLVEAPVQPLGPMPSLYNSFYQLSMANGNLGNKVETIYTDYGMLGGPTERKMNLKLVTNGSFIPPSFTPSPNWRSLSWKKK</sequence>
<accession>A0A8B7PJF8</accession>
<feature type="compositionally biased region" description="Pro residues" evidence="1">
    <location>
        <begin position="51"/>
        <end position="65"/>
    </location>
</feature>
<gene>
    <name evidence="4" type="primary">LOC108681130</name>
</gene>
<evidence type="ECO:0000313" key="3">
    <source>
        <dbReference type="Proteomes" id="UP000694843"/>
    </source>
</evidence>
<dbReference type="Proteomes" id="UP000694843">
    <property type="component" value="Unplaced"/>
</dbReference>
<evidence type="ECO:0000313" key="4">
    <source>
        <dbReference type="RefSeq" id="XP_018025612.1"/>
    </source>
</evidence>
<keyword evidence="3" id="KW-1185">Reference proteome</keyword>
<evidence type="ECO:0000256" key="1">
    <source>
        <dbReference type="SAM" id="MobiDB-lite"/>
    </source>
</evidence>
<organism evidence="3 4">
    <name type="scientific">Hyalella azteca</name>
    <name type="common">Amphipod</name>
    <dbReference type="NCBI Taxonomy" id="294128"/>
    <lineage>
        <taxon>Eukaryota</taxon>
        <taxon>Metazoa</taxon>
        <taxon>Ecdysozoa</taxon>
        <taxon>Arthropoda</taxon>
        <taxon>Crustacea</taxon>
        <taxon>Multicrustacea</taxon>
        <taxon>Malacostraca</taxon>
        <taxon>Eumalacostraca</taxon>
        <taxon>Peracarida</taxon>
        <taxon>Amphipoda</taxon>
        <taxon>Senticaudata</taxon>
        <taxon>Talitrida</taxon>
        <taxon>Talitroidea</taxon>
        <taxon>Hyalellidae</taxon>
        <taxon>Hyalella</taxon>
    </lineage>
</organism>
<proteinExistence type="predicted"/>
<feature type="signal peptide" evidence="2">
    <location>
        <begin position="1"/>
        <end position="24"/>
    </location>
</feature>
<feature type="region of interest" description="Disordered" evidence="1">
    <location>
        <begin position="99"/>
        <end position="132"/>
    </location>
</feature>
<keyword evidence="2" id="KW-0732">Signal</keyword>
<name>A0A8B7PJF8_HYAAZ</name>